<evidence type="ECO:0000256" key="1">
    <source>
        <dbReference type="SAM" id="MobiDB-lite"/>
    </source>
</evidence>
<dbReference type="EMBL" id="DS999641">
    <property type="protein sequence ID" value="EFE69657.2"/>
    <property type="molecule type" value="Genomic_DNA"/>
</dbReference>
<protein>
    <submittedName>
        <fullName evidence="2">Predicted protein</fullName>
    </submittedName>
</protein>
<sequence length="56" mass="5813">MTEHHTPSQAEGDRDDEEPTTSSEPRPTPSQAEGDRDDTEESTGTDSGTGPPGAGT</sequence>
<accession>D6A541</accession>
<dbReference type="Proteomes" id="UP000003824">
    <property type="component" value="Unassembled WGS sequence"/>
</dbReference>
<proteinExistence type="predicted"/>
<feature type="region of interest" description="Disordered" evidence="1">
    <location>
        <begin position="1"/>
        <end position="56"/>
    </location>
</feature>
<dbReference type="eggNOG" id="ENOG5030TQ1">
    <property type="taxonomic scope" value="Bacteria"/>
</dbReference>
<name>D6A541_STRV1</name>
<gene>
    <name evidence="2" type="ORF">SSFG_04899</name>
</gene>
<reference evidence="3" key="1">
    <citation type="submission" date="2008-12" db="EMBL/GenBank/DDBJ databases">
        <title>Annotation of Streptomyces ghanaensis ATCC 14672.</title>
        <authorList>
            <consortium name="The Broad Institute Genome Sequencing Platform"/>
            <consortium name="Broad Institute Microbial Sequencing Center"/>
            <person name="Fischbach M."/>
            <person name="Ward D."/>
            <person name="Young S."/>
            <person name="Kodira C.D."/>
            <person name="Zeng Q."/>
            <person name="Koehrsen M."/>
            <person name="Godfrey P."/>
            <person name="Alvarado L."/>
            <person name="Berlin A.M."/>
            <person name="Borenstein D."/>
            <person name="Chen Z."/>
            <person name="Engels R."/>
            <person name="Freedman E."/>
            <person name="Gellesch M."/>
            <person name="Goldberg J."/>
            <person name="Griggs A."/>
            <person name="Gujja S."/>
            <person name="Heiman D.I."/>
            <person name="Hepburn T.A."/>
            <person name="Howarth C."/>
            <person name="Jen D."/>
            <person name="Larson L."/>
            <person name="Lewis B."/>
            <person name="Mehta T."/>
            <person name="Park D."/>
            <person name="Pearson M."/>
            <person name="Roberts A."/>
            <person name="Saif S."/>
            <person name="Shea T.D."/>
            <person name="Shenoy N."/>
            <person name="Sisk P."/>
            <person name="Stolte C."/>
            <person name="Sykes S.N."/>
            <person name="Walk T."/>
            <person name="White J."/>
            <person name="Yandava C."/>
            <person name="Straight P."/>
            <person name="Clardy J."/>
            <person name="Hung D."/>
            <person name="Kolter R."/>
            <person name="Mekalanos J."/>
            <person name="Walker S."/>
            <person name="Walsh C.T."/>
            <person name="Wieland B.L.C."/>
            <person name="Ilzarbe M."/>
            <person name="Galagan J."/>
            <person name="Nusbaum C."/>
            <person name="Birren B."/>
        </authorList>
    </citation>
    <scope>NUCLEOTIDE SEQUENCE [LARGE SCALE GENOMIC DNA]</scope>
    <source>
        <strain evidence="3">ATCC 14672 / DSM 40746 / JCM 4963 / KCTC 9882 / NRRL B-12104 / FH 1290</strain>
    </source>
</reference>
<evidence type="ECO:0000313" key="2">
    <source>
        <dbReference type="EMBL" id="EFE69657.2"/>
    </source>
</evidence>
<dbReference type="AlphaFoldDB" id="D6A541"/>
<evidence type="ECO:0000313" key="3">
    <source>
        <dbReference type="Proteomes" id="UP000003824"/>
    </source>
</evidence>
<dbReference type="RefSeq" id="WP_004988469.1">
    <property type="nucleotide sequence ID" value="NZ_DS999641.1"/>
</dbReference>
<organism evidence="2 3">
    <name type="scientific">Streptomyces viridosporus (strain ATCC 14672 / DSM 40746 / JCM 4963 / KCTC 9882 / NRRL B-12104 / FH 1290)</name>
    <name type="common">Streptomyces ghanaensis</name>
    <dbReference type="NCBI Taxonomy" id="566461"/>
    <lineage>
        <taxon>Bacteria</taxon>
        <taxon>Bacillati</taxon>
        <taxon>Actinomycetota</taxon>
        <taxon>Actinomycetes</taxon>
        <taxon>Kitasatosporales</taxon>
        <taxon>Streptomycetaceae</taxon>
        <taxon>Streptomyces</taxon>
    </lineage>
</organism>